<dbReference type="AlphaFoldDB" id="A0AAE7NP73"/>
<dbReference type="InterPro" id="IPR029787">
    <property type="entry name" value="Nucleotide_cyclase"/>
</dbReference>
<dbReference type="KEGG" id="barh:WN72_26815"/>
<reference evidence="10 11" key="1">
    <citation type="submission" date="2018-06" db="EMBL/GenBank/DDBJ databases">
        <title>Comparative genomics of Bradyrhizobium nodulating Arachidis hypogaea.</title>
        <authorList>
            <person name="Li Y."/>
        </authorList>
    </citation>
    <scope>NUCLEOTIDE SEQUENCE [LARGE SCALE GENOMIC DNA]</scope>
    <source>
        <strain evidence="10 11">CCBAU 051107</strain>
    </source>
</reference>
<keyword evidence="6 7" id="KW-0472">Membrane</keyword>
<dbReference type="SMART" id="SM00304">
    <property type="entry name" value="HAMP"/>
    <property type="match status" value="1"/>
</dbReference>
<dbReference type="SMART" id="SM00044">
    <property type="entry name" value="CYCc"/>
    <property type="match status" value="1"/>
</dbReference>
<dbReference type="InterPro" id="IPR001054">
    <property type="entry name" value="A/G_cyclase"/>
</dbReference>
<dbReference type="PROSITE" id="PS50885">
    <property type="entry name" value="HAMP"/>
    <property type="match status" value="1"/>
</dbReference>
<dbReference type="Pfam" id="PF00672">
    <property type="entry name" value="HAMP"/>
    <property type="match status" value="1"/>
</dbReference>
<dbReference type="GO" id="GO:0004016">
    <property type="term" value="F:adenylate cyclase activity"/>
    <property type="evidence" value="ECO:0007669"/>
    <property type="project" value="UniProtKB-ARBA"/>
</dbReference>
<dbReference type="PANTHER" id="PTHR43081">
    <property type="entry name" value="ADENYLATE CYCLASE, TERMINAL-DIFFERENTIATION SPECIFIC-RELATED"/>
    <property type="match status" value="1"/>
</dbReference>
<evidence type="ECO:0000313" key="10">
    <source>
        <dbReference type="EMBL" id="QOZ69523.1"/>
    </source>
</evidence>
<gene>
    <name evidence="10" type="ORF">WN72_26815</name>
</gene>
<dbReference type="Gene3D" id="3.30.70.1230">
    <property type="entry name" value="Nucleotide cyclase"/>
    <property type="match status" value="1"/>
</dbReference>
<feature type="domain" description="Guanylate cyclase" evidence="8">
    <location>
        <begin position="345"/>
        <end position="483"/>
    </location>
</feature>
<dbReference type="GO" id="GO:0035556">
    <property type="term" value="P:intracellular signal transduction"/>
    <property type="evidence" value="ECO:0007669"/>
    <property type="project" value="InterPro"/>
</dbReference>
<evidence type="ECO:0000256" key="5">
    <source>
        <dbReference type="ARBA" id="ARBA00022989"/>
    </source>
</evidence>
<keyword evidence="4 7" id="KW-0812">Transmembrane</keyword>
<evidence type="ECO:0000256" key="2">
    <source>
        <dbReference type="ARBA" id="ARBA00005381"/>
    </source>
</evidence>
<dbReference type="SUPFAM" id="SSF55073">
    <property type="entry name" value="Nucleotide cyclase"/>
    <property type="match status" value="1"/>
</dbReference>
<dbReference type="SUPFAM" id="SSF158472">
    <property type="entry name" value="HAMP domain-like"/>
    <property type="match status" value="1"/>
</dbReference>
<dbReference type="FunFam" id="3.30.70.1230:FF:000016">
    <property type="entry name" value="Adenylate/guanylate cyclase domain-containing protein"/>
    <property type="match status" value="1"/>
</dbReference>
<organism evidence="10 11">
    <name type="scientific">Bradyrhizobium arachidis</name>
    <dbReference type="NCBI Taxonomy" id="858423"/>
    <lineage>
        <taxon>Bacteria</taxon>
        <taxon>Pseudomonadati</taxon>
        <taxon>Pseudomonadota</taxon>
        <taxon>Alphaproteobacteria</taxon>
        <taxon>Hyphomicrobiales</taxon>
        <taxon>Nitrobacteraceae</taxon>
        <taxon>Bradyrhizobium</taxon>
    </lineage>
</organism>
<name>A0AAE7NP73_9BRAD</name>
<feature type="transmembrane region" description="Helical" evidence="7">
    <location>
        <begin position="41"/>
        <end position="62"/>
    </location>
</feature>
<dbReference type="EMBL" id="CP030050">
    <property type="protein sequence ID" value="QOZ69523.1"/>
    <property type="molecule type" value="Genomic_DNA"/>
</dbReference>
<sequence>MKSRIARVPAAKSGILGSIRPLSTLSQSLMPLFNQSIRRKIVGIALGLIVLMLVTSILSMVMSSQVGVLLDELTNRYIPAYGDLARANIRSLERSVALRRMVMMKMQEAPDEEAYAARLKEFEEADRRIEQETSDARSHINAIIDDTRTPSDNAALARIDAHIETAVSELRRGMNEEHARLLKQIDAKQMPEARGTLERLDVLRDQFNQRIDGIRGDMLKQVFASTSTVIGRQHQAIIISGIVTLLAAIVGFVFAMLVSSGITRPVRLLLAGTREVEAGRFDKPITVSTKDEIGELAAAFNRMVEQLRHNERIRETFGRYIDPKVVQGLIDRPEVAIDGQRRVMTIMFCDMSGFTSMSEGMTPRGLVKVMNHYFTVMSGPIRSNRGVIDKYIGDAVMAYWGPPFIDEDEPALLAGLAAIDMAEQVPALQRQLPDLLGIRAMPAPCDLRIGIATGEVLTGSIGSELMMSFTVMGDAVNLASRLEAVNKTYGTRILIAQATAEAIGTQLELREIDRLAVVGQTIPQPIFEVMARSGALTGAQASLRAHYAEGLAAYRACRFDEARAALNAALEAVPGDGPSRTLLGRIAQFETDPPDEGWDGAWRLEQK</sequence>
<dbReference type="GO" id="GO:0030313">
    <property type="term" value="C:cell envelope"/>
    <property type="evidence" value="ECO:0007669"/>
    <property type="project" value="UniProtKB-SubCell"/>
</dbReference>
<dbReference type="GO" id="GO:0016020">
    <property type="term" value="C:membrane"/>
    <property type="evidence" value="ECO:0007669"/>
    <property type="project" value="InterPro"/>
</dbReference>
<evidence type="ECO:0000259" key="8">
    <source>
        <dbReference type="PROSITE" id="PS50125"/>
    </source>
</evidence>
<protein>
    <submittedName>
        <fullName evidence="10">HAMP domain-containing protein</fullName>
    </submittedName>
</protein>
<feature type="domain" description="HAMP" evidence="9">
    <location>
        <begin position="260"/>
        <end position="312"/>
    </location>
</feature>
<evidence type="ECO:0000313" key="11">
    <source>
        <dbReference type="Proteomes" id="UP000594015"/>
    </source>
</evidence>
<evidence type="ECO:0000256" key="3">
    <source>
        <dbReference type="ARBA" id="ARBA00022475"/>
    </source>
</evidence>
<keyword evidence="3" id="KW-1003">Cell membrane</keyword>
<comment type="similarity">
    <text evidence="2">Belongs to the adenylyl cyclase class-3 family.</text>
</comment>
<accession>A0AAE7NP73</accession>
<dbReference type="Gene3D" id="6.10.340.10">
    <property type="match status" value="1"/>
</dbReference>
<dbReference type="GO" id="GO:0006171">
    <property type="term" value="P:cAMP biosynthetic process"/>
    <property type="evidence" value="ECO:0007669"/>
    <property type="project" value="TreeGrafter"/>
</dbReference>
<keyword evidence="5 7" id="KW-1133">Transmembrane helix</keyword>
<evidence type="ECO:0000256" key="6">
    <source>
        <dbReference type="ARBA" id="ARBA00023136"/>
    </source>
</evidence>
<evidence type="ECO:0000256" key="7">
    <source>
        <dbReference type="SAM" id="Phobius"/>
    </source>
</evidence>
<comment type="subcellular location">
    <subcellularLocation>
        <location evidence="1">Cell envelope</location>
    </subcellularLocation>
</comment>
<dbReference type="Pfam" id="PF00211">
    <property type="entry name" value="Guanylate_cyc"/>
    <property type="match status" value="1"/>
</dbReference>
<dbReference type="InterPro" id="IPR003660">
    <property type="entry name" value="HAMP_dom"/>
</dbReference>
<evidence type="ECO:0000259" key="9">
    <source>
        <dbReference type="PROSITE" id="PS50885"/>
    </source>
</evidence>
<dbReference type="Proteomes" id="UP000594015">
    <property type="component" value="Chromosome"/>
</dbReference>
<evidence type="ECO:0000256" key="4">
    <source>
        <dbReference type="ARBA" id="ARBA00022692"/>
    </source>
</evidence>
<feature type="transmembrane region" description="Helical" evidence="7">
    <location>
        <begin position="236"/>
        <end position="258"/>
    </location>
</feature>
<evidence type="ECO:0000256" key="1">
    <source>
        <dbReference type="ARBA" id="ARBA00004196"/>
    </source>
</evidence>
<dbReference type="PROSITE" id="PS50125">
    <property type="entry name" value="GUANYLATE_CYCLASE_2"/>
    <property type="match status" value="1"/>
</dbReference>
<dbReference type="CDD" id="cd06225">
    <property type="entry name" value="HAMP"/>
    <property type="match status" value="1"/>
</dbReference>
<dbReference type="CDD" id="cd07302">
    <property type="entry name" value="CHD"/>
    <property type="match status" value="1"/>
</dbReference>
<dbReference type="PANTHER" id="PTHR43081:SF1">
    <property type="entry name" value="ADENYLATE CYCLASE, TERMINAL-DIFFERENTIATION SPECIFIC"/>
    <property type="match status" value="1"/>
</dbReference>
<dbReference type="InterPro" id="IPR050697">
    <property type="entry name" value="Adenylyl/Guanylyl_Cyclase_3/4"/>
</dbReference>
<proteinExistence type="inferred from homology"/>